<dbReference type="GO" id="GO:0000981">
    <property type="term" value="F:DNA-binding transcription factor activity, RNA polymerase II-specific"/>
    <property type="evidence" value="ECO:0007669"/>
    <property type="project" value="TreeGrafter"/>
</dbReference>
<feature type="compositionally biased region" description="Basic and acidic residues" evidence="1">
    <location>
        <begin position="694"/>
        <end position="707"/>
    </location>
</feature>
<dbReference type="VEuPathDB" id="VectorBase:GAUT018816"/>
<evidence type="ECO:0000313" key="4">
    <source>
        <dbReference type="Proteomes" id="UP000078200"/>
    </source>
</evidence>
<dbReference type="STRING" id="7395.A0A1A9UXA8"/>
<dbReference type="InterPro" id="IPR011539">
    <property type="entry name" value="RHD_DNA_bind_dom"/>
</dbReference>
<dbReference type="GO" id="GO:0033554">
    <property type="term" value="P:cellular response to stress"/>
    <property type="evidence" value="ECO:0007669"/>
    <property type="project" value="TreeGrafter"/>
</dbReference>
<accession>A0A1A9UXA8</accession>
<evidence type="ECO:0000259" key="2">
    <source>
        <dbReference type="PROSITE" id="PS50254"/>
    </source>
</evidence>
<dbReference type="Pfam" id="PF16179">
    <property type="entry name" value="RHD_dimer"/>
    <property type="match status" value="1"/>
</dbReference>
<dbReference type="InterPro" id="IPR014756">
    <property type="entry name" value="Ig_E-set"/>
</dbReference>
<dbReference type="GO" id="GO:0045944">
    <property type="term" value="P:positive regulation of transcription by RNA polymerase II"/>
    <property type="evidence" value="ECO:0007669"/>
    <property type="project" value="TreeGrafter"/>
</dbReference>
<dbReference type="GO" id="GO:0038061">
    <property type="term" value="P:non-canonical NF-kappaB signal transduction"/>
    <property type="evidence" value="ECO:0007669"/>
    <property type="project" value="TreeGrafter"/>
</dbReference>
<dbReference type="InterPro" id="IPR030492">
    <property type="entry name" value="RHD_CS"/>
</dbReference>
<dbReference type="GO" id="GO:0000978">
    <property type="term" value="F:RNA polymerase II cis-regulatory region sequence-specific DNA binding"/>
    <property type="evidence" value="ECO:0007669"/>
    <property type="project" value="TreeGrafter"/>
</dbReference>
<feature type="region of interest" description="Disordered" evidence="1">
    <location>
        <begin position="38"/>
        <end position="57"/>
    </location>
</feature>
<dbReference type="SUPFAM" id="SSF81296">
    <property type="entry name" value="E set domains"/>
    <property type="match status" value="1"/>
</dbReference>
<dbReference type="SMART" id="SM00429">
    <property type="entry name" value="IPT"/>
    <property type="match status" value="1"/>
</dbReference>
<feature type="region of interest" description="Disordered" evidence="1">
    <location>
        <begin position="971"/>
        <end position="1002"/>
    </location>
</feature>
<reference evidence="3" key="1">
    <citation type="submission" date="2020-05" db="UniProtKB">
        <authorList>
            <consortium name="EnsemblMetazoa"/>
        </authorList>
    </citation>
    <scope>IDENTIFICATION</scope>
    <source>
        <strain evidence="3">TTRI</strain>
    </source>
</reference>
<evidence type="ECO:0000313" key="3">
    <source>
        <dbReference type="EnsemblMetazoa" id="GAUT018816-PA"/>
    </source>
</evidence>
<sequence>MDRNDAVVDILKTLDNNSPELNENPAFLEVQAITNATSVSSSGSSSPTFNQKSQKSTNILKHENSYPASEKPYIRIVEQPANKALRFRYECEGRSAGSIPGANSTTENKTFPTIEIAGYKGEVTIVVSCVTKDAPYRPHPHNLVGKEGCEYGICTMRVKGDPPRAVFSNLGVQCVRKKDIKAALELRENRNVDPFKTKFAHKDQPSSIDLNVVRLCFQAFIQSGPRQYKKLTPVVSDPVYDRKAVSDLAINRLCSCSAKMSGGDEIIMLCEKVPKDIKIKFYELSKEGTIVWEDYAVFQHTDIHKHTAIAFKTPRYHNPEAIHRPQVYIQLVRPSDGATSEPLPFEYYSDPGTSFFMRLQRKHELQENLKVFQQILSLDGEKTKQINENAINDVIIYRDAVRDSLHPSEKSFKPSNVCIEKCDVNRKNANERVELQMQKLYFPLTNNSADSKPDLDDKLLGLREVEESIDLSTIKEITAWMHSNDLECNLIIGANGSIQDNDGIIMNRNHIKTLRKSQRAQFNDNIDINPVIRQTKAENYFSFSDDHDAENNETNNITCIDDSSKEDSFDETSTHNSFELALKNPIEMPAEIDFQSLQESIVTFSPPTPTILVDTVEISETTPPTCSNLRASSNTVLKISDQVLPALPPKPIQEIYKKTNSNSPSSHGAQSSRNGSCSSLTTSQTTAWSISDQDSNKHSSTMRDSKRTSLRSIKSLQLDMMSYEFDRRKSNSERLPGRSVNNVSVREEGRREIETQKVSLENNTFNKSLKSVDSLERLEGLVDHKTLNALQLANVPLSDGDMELVAIADRQSIKNLCDGSYGVLLDPKVDLSEAEHFALYTNIPLASESEENTEEFDQCQILTPAEVARHEIKRKRLRSGDNAMNILRRELQKHEQMRKFNEICKLTDINTNELDQIYSVLCIYDRWVNASPNMNAWNIPPIATTAPSEILPEIKPENNGLSMYNFGPRRSPYPPSPLSPMNRNTTPSPNLMRTPSAGSQTQMSDTFNQVCGNLQTLGVKSEHNNNQLPIQSIRYDDNFFNVQTNIGNVTNASFNPFMSRTSGGSITPLWPMDNNQKISNSSQFQVVNLPQASYDYQQQNQLNGNVPDNGQQTFPFQSELSTPVANDLDPLNSLLQIGSDQFLNLNSDDLKLSNVSIST</sequence>
<dbReference type="GO" id="GO:0005634">
    <property type="term" value="C:nucleus"/>
    <property type="evidence" value="ECO:0007669"/>
    <property type="project" value="TreeGrafter"/>
</dbReference>
<evidence type="ECO:0000256" key="1">
    <source>
        <dbReference type="SAM" id="MobiDB-lite"/>
    </source>
</evidence>
<dbReference type="Proteomes" id="UP000078200">
    <property type="component" value="Unassembled WGS sequence"/>
</dbReference>
<dbReference type="GO" id="GO:0048731">
    <property type="term" value="P:system development"/>
    <property type="evidence" value="ECO:0007669"/>
    <property type="project" value="UniProtKB-ARBA"/>
</dbReference>
<dbReference type="InterPro" id="IPR013783">
    <property type="entry name" value="Ig-like_fold"/>
</dbReference>
<dbReference type="PROSITE" id="PS01204">
    <property type="entry name" value="REL_1"/>
    <property type="match status" value="1"/>
</dbReference>
<feature type="domain" description="RHD" evidence="2">
    <location>
        <begin position="69"/>
        <end position="246"/>
    </location>
</feature>
<dbReference type="PANTHER" id="PTHR24169:SF25">
    <property type="entry name" value="DORSAL-RELATED IMMUNITY FACTOR DIF-RELATED"/>
    <property type="match status" value="1"/>
</dbReference>
<dbReference type="GO" id="GO:0048468">
    <property type="term" value="P:cell development"/>
    <property type="evidence" value="ECO:0007669"/>
    <property type="project" value="UniProtKB-ARBA"/>
</dbReference>
<dbReference type="Pfam" id="PF00554">
    <property type="entry name" value="RHD_DNA_bind"/>
    <property type="match status" value="1"/>
</dbReference>
<name>A0A1A9UXA8_GLOAU</name>
<feature type="compositionally biased region" description="Polar residues" evidence="1">
    <location>
        <begin position="658"/>
        <end position="693"/>
    </location>
</feature>
<feature type="compositionally biased region" description="Polar residues" evidence="1">
    <location>
        <begin position="47"/>
        <end position="57"/>
    </location>
</feature>
<feature type="compositionally biased region" description="Polar residues" evidence="1">
    <location>
        <begin position="981"/>
        <end position="1002"/>
    </location>
</feature>
<dbReference type="GO" id="GO:0005737">
    <property type="term" value="C:cytoplasm"/>
    <property type="evidence" value="ECO:0007669"/>
    <property type="project" value="InterPro"/>
</dbReference>
<dbReference type="GO" id="GO:0007249">
    <property type="term" value="P:canonical NF-kappaB signal transduction"/>
    <property type="evidence" value="ECO:0007669"/>
    <property type="project" value="TreeGrafter"/>
</dbReference>
<feature type="region of interest" description="Disordered" evidence="1">
    <location>
        <begin position="656"/>
        <end position="711"/>
    </location>
</feature>
<dbReference type="InterPro" id="IPR002909">
    <property type="entry name" value="IPT_dom"/>
</dbReference>
<dbReference type="SUPFAM" id="SSF49417">
    <property type="entry name" value="p53-like transcription factors"/>
    <property type="match status" value="1"/>
</dbReference>
<keyword evidence="4" id="KW-1185">Reference proteome</keyword>
<dbReference type="Gene3D" id="2.60.40.340">
    <property type="entry name" value="Rel homology domain (RHD), DNA-binding domain"/>
    <property type="match status" value="1"/>
</dbReference>
<dbReference type="PANTHER" id="PTHR24169">
    <property type="entry name" value="NUCLEAR FACTOR NF-KAPPA-B PROTEIN"/>
    <property type="match status" value="1"/>
</dbReference>
<dbReference type="PRINTS" id="PR00057">
    <property type="entry name" value="NFKBTNSCPFCT"/>
</dbReference>
<dbReference type="InterPro" id="IPR008967">
    <property type="entry name" value="p53-like_TF_DNA-bd_sf"/>
</dbReference>
<dbReference type="GO" id="GO:0034097">
    <property type="term" value="P:response to cytokine"/>
    <property type="evidence" value="ECO:0007669"/>
    <property type="project" value="TreeGrafter"/>
</dbReference>
<dbReference type="InterPro" id="IPR032397">
    <property type="entry name" value="RHD_dimer"/>
</dbReference>
<dbReference type="InterPro" id="IPR037059">
    <property type="entry name" value="RHD_DNA_bind_dom_sf"/>
</dbReference>
<dbReference type="InterPro" id="IPR000451">
    <property type="entry name" value="NFkB/Dor"/>
</dbReference>
<dbReference type="PROSITE" id="PS50254">
    <property type="entry name" value="REL_2"/>
    <property type="match status" value="1"/>
</dbReference>
<dbReference type="EnsemblMetazoa" id="GAUT018816-RA">
    <property type="protein sequence ID" value="GAUT018816-PA"/>
    <property type="gene ID" value="GAUT018816"/>
</dbReference>
<dbReference type="Gene3D" id="2.60.40.10">
    <property type="entry name" value="Immunoglobulins"/>
    <property type="match status" value="1"/>
</dbReference>
<dbReference type="GO" id="GO:0045087">
    <property type="term" value="P:innate immune response"/>
    <property type="evidence" value="ECO:0007669"/>
    <property type="project" value="TreeGrafter"/>
</dbReference>
<dbReference type="AlphaFoldDB" id="A0A1A9UXA8"/>
<organism evidence="3 4">
    <name type="scientific">Glossina austeni</name>
    <name type="common">Savannah tsetse fly</name>
    <dbReference type="NCBI Taxonomy" id="7395"/>
    <lineage>
        <taxon>Eukaryota</taxon>
        <taxon>Metazoa</taxon>
        <taxon>Ecdysozoa</taxon>
        <taxon>Arthropoda</taxon>
        <taxon>Hexapoda</taxon>
        <taxon>Insecta</taxon>
        <taxon>Pterygota</taxon>
        <taxon>Neoptera</taxon>
        <taxon>Endopterygota</taxon>
        <taxon>Diptera</taxon>
        <taxon>Brachycera</taxon>
        <taxon>Muscomorpha</taxon>
        <taxon>Hippoboscoidea</taxon>
        <taxon>Glossinidae</taxon>
        <taxon>Glossina</taxon>
    </lineage>
</organism>
<protein>
    <recommendedName>
        <fullName evidence="2">RHD domain-containing protein</fullName>
    </recommendedName>
</protein>
<proteinExistence type="predicted"/>